<dbReference type="InterPro" id="IPR002611">
    <property type="entry name" value="IstB_ATP-bd"/>
</dbReference>
<dbReference type="AlphaFoldDB" id="A0A397QTJ5"/>
<feature type="domain" description="IstB-like ATP-binding" evidence="1">
    <location>
        <begin position="1"/>
        <end position="81"/>
    </location>
</feature>
<dbReference type="Pfam" id="PF01695">
    <property type="entry name" value="IstB_IS21"/>
    <property type="match status" value="1"/>
</dbReference>
<accession>A0A397QTJ5</accession>
<evidence type="ECO:0000313" key="3">
    <source>
        <dbReference type="Proteomes" id="UP000266506"/>
    </source>
</evidence>
<proteinExistence type="predicted"/>
<comment type="caution">
    <text evidence="2">The sequence shown here is derived from an EMBL/GenBank/DDBJ whole genome shotgun (WGS) entry which is preliminary data.</text>
</comment>
<dbReference type="Proteomes" id="UP000266506">
    <property type="component" value="Unassembled WGS sequence"/>
</dbReference>
<sequence>MLVIDEWLIFSLSDDDIKFLYELFEMRYGRASTIFVSQYKTEDWHSRLGGSLHADAIMDRIVHNSITIESGNTNMRERTHKR</sequence>
<organism evidence="2 3">
    <name type="scientific">Anaeroplasma bactoclasticum</name>
    <dbReference type="NCBI Taxonomy" id="2088"/>
    <lineage>
        <taxon>Bacteria</taxon>
        <taxon>Bacillati</taxon>
        <taxon>Mycoplasmatota</taxon>
        <taxon>Mollicutes</taxon>
        <taxon>Anaeroplasmatales</taxon>
        <taxon>Anaeroplasmataceae</taxon>
        <taxon>Anaeroplasma</taxon>
    </lineage>
</organism>
<keyword evidence="3" id="KW-1185">Reference proteome</keyword>
<name>A0A397QTJ5_9MOLU</name>
<dbReference type="InParanoid" id="A0A397QTJ5"/>
<dbReference type="GO" id="GO:0005524">
    <property type="term" value="F:ATP binding"/>
    <property type="evidence" value="ECO:0007669"/>
    <property type="project" value="InterPro"/>
</dbReference>
<dbReference type="EMBL" id="QXEV01000030">
    <property type="protein sequence ID" value="RIA64910.1"/>
    <property type="molecule type" value="Genomic_DNA"/>
</dbReference>
<evidence type="ECO:0000313" key="2">
    <source>
        <dbReference type="EMBL" id="RIA64910.1"/>
    </source>
</evidence>
<gene>
    <name evidence="2" type="ORF">EI71_01788</name>
</gene>
<protein>
    <submittedName>
        <fullName evidence="2">IstB-like ATP binding protein</fullName>
    </submittedName>
</protein>
<reference evidence="2 3" key="1">
    <citation type="submission" date="2018-08" db="EMBL/GenBank/DDBJ databases">
        <title>Genomic Encyclopedia of Archaeal and Bacterial Type Strains, Phase II (KMG-II): from individual species to whole genera.</title>
        <authorList>
            <person name="Goeker M."/>
        </authorList>
    </citation>
    <scope>NUCLEOTIDE SEQUENCE [LARGE SCALE GENOMIC DNA]</scope>
    <source>
        <strain evidence="2 3">ATCC 27112</strain>
    </source>
</reference>
<evidence type="ECO:0000259" key="1">
    <source>
        <dbReference type="Pfam" id="PF01695"/>
    </source>
</evidence>
<dbReference type="InterPro" id="IPR027417">
    <property type="entry name" value="P-loop_NTPase"/>
</dbReference>
<dbReference type="Gene3D" id="3.40.50.300">
    <property type="entry name" value="P-loop containing nucleotide triphosphate hydrolases"/>
    <property type="match status" value="1"/>
</dbReference>